<proteinExistence type="predicted"/>
<dbReference type="WBParaSite" id="PS1159_v2.g12118.t1">
    <property type="protein sequence ID" value="PS1159_v2.g12118.t1"/>
    <property type="gene ID" value="PS1159_v2.g12118"/>
</dbReference>
<reference evidence="2" key="1">
    <citation type="submission" date="2022-11" db="UniProtKB">
        <authorList>
            <consortium name="WormBaseParasite"/>
        </authorList>
    </citation>
    <scope>IDENTIFICATION</scope>
</reference>
<evidence type="ECO:0000313" key="1">
    <source>
        <dbReference type="Proteomes" id="UP000887580"/>
    </source>
</evidence>
<dbReference type="Proteomes" id="UP000887580">
    <property type="component" value="Unplaced"/>
</dbReference>
<evidence type="ECO:0000313" key="2">
    <source>
        <dbReference type="WBParaSite" id="PS1159_v2.g12118.t1"/>
    </source>
</evidence>
<name>A0AC35F154_9BILA</name>
<sequence>MVQESTMICIDNSEYMRNGDFTPTRLQCEQEAAHLVAQCKLRGNPENAVGVLSMADEVKVLSTMTQEDRKIFCRLHEVTFEGTVKIIPAIKVAHLALKHRQNRNHKMRIVLFLGSPLEGLEKSEFIRLAKKLKKEKVNVDIVCFGEATGEENELLQEFIDTLNGKEGTGSNLVIVSSGSTLREALATSPICRADGGTGAPMINAGGFDFEGEEDPELALALRVSLEEQRARQRQEEANVDPEAATAAMEVDKPAAASATIESNTIATTTQSAAQPLSVDPGAMTEEQQLELALRMSLQDAAPSAPSAKKEEPPATQMEVDEHGAGASGLDNLITDPNALQDMMDDDKPESKKSDNKNETK</sequence>
<protein>
    <submittedName>
        <fullName evidence="2">26S proteasome non-ATPase regulatory subunit 4</fullName>
    </submittedName>
</protein>
<accession>A0AC35F154</accession>
<organism evidence="1 2">
    <name type="scientific">Panagrolaimus sp. PS1159</name>
    <dbReference type="NCBI Taxonomy" id="55785"/>
    <lineage>
        <taxon>Eukaryota</taxon>
        <taxon>Metazoa</taxon>
        <taxon>Ecdysozoa</taxon>
        <taxon>Nematoda</taxon>
        <taxon>Chromadorea</taxon>
        <taxon>Rhabditida</taxon>
        <taxon>Tylenchina</taxon>
        <taxon>Panagrolaimomorpha</taxon>
        <taxon>Panagrolaimoidea</taxon>
        <taxon>Panagrolaimidae</taxon>
        <taxon>Panagrolaimus</taxon>
    </lineage>
</organism>